<evidence type="ECO:0000313" key="6">
    <source>
        <dbReference type="Proteomes" id="UP001195963"/>
    </source>
</evidence>
<evidence type="ECO:0000256" key="3">
    <source>
        <dbReference type="ARBA" id="ARBA00022833"/>
    </source>
</evidence>
<keyword evidence="3 4" id="KW-0862">Zinc</keyword>
<dbReference type="HAMAP" id="MF_00213">
    <property type="entry name" value="HypA_HybF"/>
    <property type="match status" value="1"/>
</dbReference>
<dbReference type="PANTHER" id="PTHR34535:SF3">
    <property type="entry name" value="HYDROGENASE MATURATION FACTOR HYPA"/>
    <property type="match status" value="1"/>
</dbReference>
<dbReference type="Pfam" id="PF01155">
    <property type="entry name" value="HypA"/>
    <property type="match status" value="1"/>
</dbReference>
<dbReference type="Gene3D" id="3.30.2320.80">
    <property type="match status" value="1"/>
</dbReference>
<comment type="similarity">
    <text evidence="4">Belongs to the HypA/HybF family.</text>
</comment>
<sequence>MHEYSIVSALIEQCEQLALENGANKVTRVAIKIGVMSGVEPSLLQTAFETFKLGEICQDAELEMQIQPLVLQCYGCNRSNQLEERHFICPQCKSSDTKLVEGEEMLLMQLELDTG</sequence>
<dbReference type="Proteomes" id="UP001195963">
    <property type="component" value="Unassembled WGS sequence"/>
</dbReference>
<evidence type="ECO:0000313" key="5">
    <source>
        <dbReference type="EMBL" id="MBW8184936.1"/>
    </source>
</evidence>
<dbReference type="PANTHER" id="PTHR34535">
    <property type="entry name" value="HYDROGENASE MATURATION FACTOR HYPA"/>
    <property type="match status" value="1"/>
</dbReference>
<feature type="binding site" evidence="4">
    <location>
        <position position="89"/>
    </location>
    <ligand>
        <name>Zn(2+)</name>
        <dbReference type="ChEBI" id="CHEBI:29105"/>
    </ligand>
</feature>
<dbReference type="RefSeq" id="WP_220110401.1">
    <property type="nucleotide sequence ID" value="NZ_JAHZST010000010.1"/>
</dbReference>
<organism evidence="5 6">
    <name type="scientific">Shewanella nanhaiensis</name>
    <dbReference type="NCBI Taxonomy" id="2864872"/>
    <lineage>
        <taxon>Bacteria</taxon>
        <taxon>Pseudomonadati</taxon>
        <taxon>Pseudomonadota</taxon>
        <taxon>Gammaproteobacteria</taxon>
        <taxon>Alteromonadales</taxon>
        <taxon>Shewanellaceae</taxon>
        <taxon>Shewanella</taxon>
    </lineage>
</organism>
<comment type="function">
    <text evidence="4">Involved in the maturation of [NiFe] hydrogenases. Required for nickel insertion into the metal center of the hydrogenase.</text>
</comment>
<dbReference type="InterPro" id="IPR000688">
    <property type="entry name" value="HypA/HybF"/>
</dbReference>
<name>A0ABS7E700_9GAMM</name>
<dbReference type="NCBIfam" id="NF001839">
    <property type="entry name" value="PRK00564.1"/>
    <property type="match status" value="1"/>
</dbReference>
<reference evidence="5 6" key="1">
    <citation type="submission" date="2021-07" db="EMBL/GenBank/DDBJ databases">
        <title>Shewanella sp. nov, isolated from SCS.</title>
        <authorList>
            <person name="Cao W.R."/>
        </authorList>
    </citation>
    <scope>NUCLEOTIDE SEQUENCE [LARGE SCALE GENOMIC DNA]</scope>
    <source>
        <strain evidence="5 6">NR704-98</strain>
    </source>
</reference>
<keyword evidence="6" id="KW-1185">Reference proteome</keyword>
<comment type="caution">
    <text evidence="5">The sequence shown here is derived from an EMBL/GenBank/DDBJ whole genome shotgun (WGS) entry which is preliminary data.</text>
</comment>
<protein>
    <recommendedName>
        <fullName evidence="4">Hydrogenase maturation factor HypA</fullName>
    </recommendedName>
</protein>
<keyword evidence="2 4" id="KW-0479">Metal-binding</keyword>
<gene>
    <name evidence="4 5" type="primary">hypA</name>
    <name evidence="5" type="ORF">K0625_14840</name>
</gene>
<dbReference type="EMBL" id="JAHZST010000010">
    <property type="protein sequence ID" value="MBW8184936.1"/>
    <property type="molecule type" value="Genomic_DNA"/>
</dbReference>
<evidence type="ECO:0000256" key="2">
    <source>
        <dbReference type="ARBA" id="ARBA00022723"/>
    </source>
</evidence>
<accession>A0ABS7E700</accession>
<dbReference type="PIRSF" id="PIRSF004761">
    <property type="entry name" value="Hydrgn_mat_HypA"/>
    <property type="match status" value="1"/>
</dbReference>
<proteinExistence type="inferred from homology"/>
<evidence type="ECO:0000256" key="4">
    <source>
        <dbReference type="HAMAP-Rule" id="MF_00213"/>
    </source>
</evidence>
<keyword evidence="1 4" id="KW-0533">Nickel</keyword>
<feature type="binding site" evidence="4">
    <location>
        <position position="73"/>
    </location>
    <ligand>
        <name>Zn(2+)</name>
        <dbReference type="ChEBI" id="CHEBI:29105"/>
    </ligand>
</feature>
<dbReference type="NCBIfam" id="TIGR00100">
    <property type="entry name" value="hypA"/>
    <property type="match status" value="1"/>
</dbReference>
<feature type="binding site" evidence="4">
    <location>
        <position position="2"/>
    </location>
    <ligand>
        <name>Ni(2+)</name>
        <dbReference type="ChEBI" id="CHEBI:49786"/>
    </ligand>
</feature>
<feature type="binding site" evidence="4">
    <location>
        <position position="76"/>
    </location>
    <ligand>
        <name>Zn(2+)</name>
        <dbReference type="ChEBI" id="CHEBI:29105"/>
    </ligand>
</feature>
<feature type="binding site" evidence="4">
    <location>
        <position position="92"/>
    </location>
    <ligand>
        <name>Zn(2+)</name>
        <dbReference type="ChEBI" id="CHEBI:29105"/>
    </ligand>
</feature>
<evidence type="ECO:0000256" key="1">
    <source>
        <dbReference type="ARBA" id="ARBA00022596"/>
    </source>
</evidence>